<name>A0A2S4W249_9BASI</name>
<accession>A0A2S4W249</accession>
<dbReference type="VEuPathDB" id="FungiDB:PSTT_01818"/>
<dbReference type="Proteomes" id="UP000239156">
    <property type="component" value="Unassembled WGS sequence"/>
</dbReference>
<gene>
    <name evidence="2" type="ORF">PSTT_01818</name>
</gene>
<reference evidence="2" key="1">
    <citation type="submission" date="2017-12" db="EMBL/GenBank/DDBJ databases">
        <title>Gene loss provides genomic basis for host adaptation in cereal stripe rust fungi.</title>
        <authorList>
            <person name="Xia C."/>
        </authorList>
    </citation>
    <scope>NUCLEOTIDE SEQUENCE [LARGE SCALE GENOMIC DNA]</scope>
    <source>
        <strain evidence="2">93-210</strain>
    </source>
</reference>
<comment type="caution">
    <text evidence="2">The sequence shown here is derived from an EMBL/GenBank/DDBJ whole genome shotgun (WGS) entry which is preliminary data.</text>
</comment>
<proteinExistence type="predicted"/>
<evidence type="ECO:0000313" key="3">
    <source>
        <dbReference type="Proteomes" id="UP000239156"/>
    </source>
</evidence>
<dbReference type="AlphaFoldDB" id="A0A2S4W249"/>
<protein>
    <submittedName>
        <fullName evidence="2">Uncharacterized protein</fullName>
    </submittedName>
</protein>
<feature type="region of interest" description="Disordered" evidence="1">
    <location>
        <begin position="33"/>
        <end position="54"/>
    </location>
</feature>
<sequence length="88" mass="9335">MLPELVINLFARRLNTGQNRVGGAKKIASACSTSPTSAHGFGRPVNRAFPPSPIDRRLGQATCGADFDGREGSASTILKVQPQASWLI</sequence>
<feature type="non-terminal residue" evidence="2">
    <location>
        <position position="88"/>
    </location>
</feature>
<evidence type="ECO:0000313" key="2">
    <source>
        <dbReference type="EMBL" id="POW15844.1"/>
    </source>
</evidence>
<organism evidence="2 3">
    <name type="scientific">Puccinia striiformis</name>
    <dbReference type="NCBI Taxonomy" id="27350"/>
    <lineage>
        <taxon>Eukaryota</taxon>
        <taxon>Fungi</taxon>
        <taxon>Dikarya</taxon>
        <taxon>Basidiomycota</taxon>
        <taxon>Pucciniomycotina</taxon>
        <taxon>Pucciniomycetes</taxon>
        <taxon>Pucciniales</taxon>
        <taxon>Pucciniaceae</taxon>
        <taxon>Puccinia</taxon>
    </lineage>
</organism>
<dbReference type="EMBL" id="PKSL01000010">
    <property type="protein sequence ID" value="POW15844.1"/>
    <property type="molecule type" value="Genomic_DNA"/>
</dbReference>
<keyword evidence="3" id="KW-1185">Reference proteome</keyword>
<evidence type="ECO:0000256" key="1">
    <source>
        <dbReference type="SAM" id="MobiDB-lite"/>
    </source>
</evidence>